<dbReference type="RefSeq" id="XP_041162140.1">
    <property type="nucleotide sequence ID" value="XM_041299978.1"/>
</dbReference>
<dbReference type="EMBL" id="JABBWE010000018">
    <property type="protein sequence ID" value="KAG1796783.1"/>
    <property type="molecule type" value="Genomic_DNA"/>
</dbReference>
<feature type="transmembrane region" description="Helical" evidence="1">
    <location>
        <begin position="126"/>
        <end position="148"/>
    </location>
</feature>
<comment type="caution">
    <text evidence="2">The sequence shown here is derived from an EMBL/GenBank/DDBJ whole genome shotgun (WGS) entry which is preliminary data.</text>
</comment>
<dbReference type="AlphaFoldDB" id="A0A9P7IXZ9"/>
<feature type="transmembrane region" description="Helical" evidence="1">
    <location>
        <begin position="168"/>
        <end position="188"/>
    </location>
</feature>
<name>A0A9P7IXZ9_9AGAM</name>
<evidence type="ECO:0000256" key="1">
    <source>
        <dbReference type="SAM" id="Phobius"/>
    </source>
</evidence>
<evidence type="ECO:0000313" key="2">
    <source>
        <dbReference type="EMBL" id="KAG1796783.1"/>
    </source>
</evidence>
<protein>
    <submittedName>
        <fullName evidence="2">Uncharacterized protein</fullName>
    </submittedName>
</protein>
<gene>
    <name evidence="2" type="ORF">HD556DRAFT_1306953</name>
</gene>
<keyword evidence="1" id="KW-1133">Transmembrane helix</keyword>
<feature type="transmembrane region" description="Helical" evidence="1">
    <location>
        <begin position="194"/>
        <end position="213"/>
    </location>
</feature>
<organism evidence="2 3">
    <name type="scientific">Suillus plorans</name>
    <dbReference type="NCBI Taxonomy" id="116603"/>
    <lineage>
        <taxon>Eukaryota</taxon>
        <taxon>Fungi</taxon>
        <taxon>Dikarya</taxon>
        <taxon>Basidiomycota</taxon>
        <taxon>Agaricomycotina</taxon>
        <taxon>Agaricomycetes</taxon>
        <taxon>Agaricomycetidae</taxon>
        <taxon>Boletales</taxon>
        <taxon>Suillineae</taxon>
        <taxon>Suillaceae</taxon>
        <taxon>Suillus</taxon>
    </lineage>
</organism>
<sequence>MASKIFLRGVLPIAIFIPMGYLATQIVIKRHLYQSGTGLQLAYHYCNVPIGTEGYPLRLAYTGYPALDSRMCALVALFQALLDPAYRPLVAELMTALAAVTMIPFVEAAREKRSIFLRIPAVVGVLFQLFSFAAIMPIYYIALILSGAAIGDPVKGRATKITQGSAEALLFALIASYIIPTVCMVIFQDLTSTALWQGYPIIMALAQFVYLIIRPSSRHVESGYAITQAMYGLIFVTSAVFHIYYTWPLFFDLQKFQKVLVPQLALSKRPLSLPEGVAAVIQWDMVFGIGSTFLVTFWFTRSVKEMVLLFFWHVLSSVAFGPGAAIAGVLLFREARLNSRTPVEDKED</sequence>
<dbReference type="GeneID" id="64593742"/>
<feature type="transmembrane region" description="Helical" evidence="1">
    <location>
        <begin position="280"/>
        <end position="300"/>
    </location>
</feature>
<feature type="transmembrane region" description="Helical" evidence="1">
    <location>
        <begin position="89"/>
        <end position="106"/>
    </location>
</feature>
<feature type="transmembrane region" description="Helical" evidence="1">
    <location>
        <begin position="225"/>
        <end position="245"/>
    </location>
</feature>
<evidence type="ECO:0000313" key="3">
    <source>
        <dbReference type="Proteomes" id="UP000719766"/>
    </source>
</evidence>
<keyword evidence="1" id="KW-0472">Membrane</keyword>
<feature type="transmembrane region" description="Helical" evidence="1">
    <location>
        <begin position="6"/>
        <end position="24"/>
    </location>
</feature>
<feature type="transmembrane region" description="Helical" evidence="1">
    <location>
        <begin position="307"/>
        <end position="332"/>
    </location>
</feature>
<dbReference type="OrthoDB" id="72269at2759"/>
<proteinExistence type="predicted"/>
<keyword evidence="3" id="KW-1185">Reference proteome</keyword>
<reference evidence="2" key="1">
    <citation type="journal article" date="2020" name="New Phytol.">
        <title>Comparative genomics reveals dynamic genome evolution in host specialist ectomycorrhizal fungi.</title>
        <authorList>
            <person name="Lofgren L.A."/>
            <person name="Nguyen N.H."/>
            <person name="Vilgalys R."/>
            <person name="Ruytinx J."/>
            <person name="Liao H.L."/>
            <person name="Branco S."/>
            <person name="Kuo A."/>
            <person name="LaButti K."/>
            <person name="Lipzen A."/>
            <person name="Andreopoulos W."/>
            <person name="Pangilinan J."/>
            <person name="Riley R."/>
            <person name="Hundley H."/>
            <person name="Na H."/>
            <person name="Barry K."/>
            <person name="Grigoriev I.V."/>
            <person name="Stajich J.E."/>
            <person name="Kennedy P.G."/>
        </authorList>
    </citation>
    <scope>NUCLEOTIDE SEQUENCE</scope>
    <source>
        <strain evidence="2">S12</strain>
    </source>
</reference>
<keyword evidence="1" id="KW-0812">Transmembrane</keyword>
<accession>A0A9P7IXZ9</accession>
<dbReference type="Proteomes" id="UP000719766">
    <property type="component" value="Unassembled WGS sequence"/>
</dbReference>